<dbReference type="GO" id="GO:0019369">
    <property type="term" value="P:arachidonate metabolic process"/>
    <property type="evidence" value="ECO:0007669"/>
    <property type="project" value="TreeGrafter"/>
</dbReference>
<evidence type="ECO:0000256" key="1">
    <source>
        <dbReference type="ARBA" id="ARBA00022723"/>
    </source>
</evidence>
<dbReference type="GO" id="GO:0047499">
    <property type="term" value="F:calcium-independent phospholipase A2 activity"/>
    <property type="evidence" value="ECO:0007669"/>
    <property type="project" value="TreeGrafter"/>
</dbReference>
<keyword evidence="13" id="KW-1185">Reference proteome</keyword>
<keyword evidence="4" id="KW-0862">Zinc</keyword>
<evidence type="ECO:0000259" key="10">
    <source>
        <dbReference type="PROSITE" id="PS50089"/>
    </source>
</evidence>
<comment type="caution">
    <text evidence="12">The sequence shown here is derived from an EMBL/GenBank/DDBJ whole genome shotgun (WGS) entry which is preliminary data.</text>
</comment>
<dbReference type="InterPro" id="IPR017907">
    <property type="entry name" value="Znf_RING_CS"/>
</dbReference>
<sequence length="1587" mass="178720">MDPSASTTSLAPDQDFVCLFCQGHGSSSRVTFCSTCKDYYCDDCWLKQPLHRTGRANAGASHEKVELELYWRLFKTFNPDPRKQDELHREDVETTWFGVKRDADNQQKILLDSGRYASLVANGSEGRHLVRFPSIVSFVGQTGAGKSTLLKILIERQFPWLADEIDRTACEKMFPVPVCGDSSTGKVPTSGDVHLYSDPSTYFNQSPTFFVDSEGLGGGSVDPIALRHKEQDRATNSKIKFGRNTKNRLTKTKIWRFSREVSRPIAWMDAPEREKREFAVTHFYPRILYTFSDTIVFVLREARTFESAVVTRLVDWASEVLNASTNQPRLPHAIIVLNAANARTDPREWDVEYATNTLLDTVTAAIPTAKESDRIQKLIKHWNLPEKPVRNLRDLLLCYYSSVRVVYVPDDSQYLKMEEQVGKLYGEIQSSCQASHHSKRMARMLMNADELDELFQSAFEHFSHTLDAPFDLVEAARKNTAIPRDFSGNVTKLAEAVTGILQQKKSAQDGKKRGNWRLDSSPDTPRIGVNKIFEPLSLMVASSVFLECSRGNWKGSAMEFFEKNYQEPCIKAVQVFSQQCWPCEYEFEGRKGRCVNTLARHQKGHQLSGRYPRQQPGDYYAVLPLHGLLPLWLKWIYNWIAHFQAWLKTQTTRDSARNTTEEDLVAQIHQHNMHKFYEQVEGSLSYISHSVCLCCLRALPEHPLQCGHVLCTPCVKTYGNLELRLAGLTSIQHGQVSLNRCPLHSPNKKGFEVTEPRTIQVKPEGAGVRILCLDGGGIRGIVELEVLRYLERYLGGELPIQSFFDLIVGTSTGGIIAAGLGIEGWRVDDCIEHFMNLTDKAFTKRRFGVHELPVLNKAVRKYRAKPFEDVLKQLFGEDEYMFGGFQADPKRYAIRTAVTATTATGSTAVVLSNYNRPEDSPFTEFVRPDRPEHELKIWEAIRSTTAAPGFFKAFVKKETNQRFVDGAVYHNCPAFVAFEESRLIWPDVRHCLPDIMLSLGTGHNRSRTHRPGAMGSDGAGGARPPEVRRSSIARTQNADTSSSQGYEVLQNVRMILARMSNVLNSQLMWDTFRRDRILTTPRDEIPAVLQRFQRIDPYLGYEPPRLDHKAKMKQLRSTVSSQLEHDSLYRRKIRNVAHRLVASCFYFEKFTHATIGNGWYEFDGRILCRFANNTQALSHLGEFLIDHRNQTVNGRGRPYLFFRITEAGRRSRTTDIELTQEVLHRMAKGMLSIFDMNKITGRVTNKNADVLVSLVFWDSEATTDDVVPISGFPRKIVAESSQASAASLAPTTPKVSADEYWKELSTDVEPEIAIVNSDTWATDLEESLNNSLGIIQEEKEEEAATWQDRWANKRQAFFGGGSSSDSRLQRLFPSLANLRSKSRSPNGSERDNTSDRGASPGQGTTPISPTRLTVPDDEFRPSPNTLSPPLGGHFSAKSSEYLIDLSTPTPSTIPLPAYITDLDDIEFDPDQQELNRAIEESIAGSGVLSDRSASPTGRGTLRSYFQRQHAHNASSSSSTRRYTARHTDLVERERALALRLLEGGYQPNYIDDTGDDVTPDGETGEGNSGGGARLDPEGPESCCYFPG</sequence>
<dbReference type="GO" id="GO:0016020">
    <property type="term" value="C:membrane"/>
    <property type="evidence" value="ECO:0007669"/>
    <property type="project" value="TreeGrafter"/>
</dbReference>
<dbReference type="Gene3D" id="3.40.1090.10">
    <property type="entry name" value="Cytosolic phospholipase A2 catalytic domain"/>
    <property type="match status" value="1"/>
</dbReference>
<feature type="compositionally biased region" description="Polar residues" evidence="9">
    <location>
        <begin position="1401"/>
        <end position="1411"/>
    </location>
</feature>
<dbReference type="CDD" id="cd19757">
    <property type="entry name" value="Bbox1"/>
    <property type="match status" value="1"/>
</dbReference>
<dbReference type="InterPro" id="IPR001841">
    <property type="entry name" value="Znf_RING"/>
</dbReference>
<protein>
    <recommendedName>
        <fullName evidence="14">PNPLA domain-containing protein</fullName>
    </recommendedName>
</protein>
<evidence type="ECO:0000256" key="9">
    <source>
        <dbReference type="SAM" id="MobiDB-lite"/>
    </source>
</evidence>
<dbReference type="Proteomes" id="UP001301769">
    <property type="component" value="Unassembled WGS sequence"/>
</dbReference>
<accession>A0AAN7B573</accession>
<dbReference type="EMBL" id="MU858174">
    <property type="protein sequence ID" value="KAK4210457.1"/>
    <property type="molecule type" value="Genomic_DNA"/>
</dbReference>
<dbReference type="PANTHER" id="PTHR24185">
    <property type="entry name" value="CALCIUM-INDEPENDENT PHOSPHOLIPASE A2-GAMMA"/>
    <property type="match status" value="1"/>
</dbReference>
<keyword evidence="3 8" id="KW-0378">Hydrolase</keyword>
<feature type="short sequence motif" description="DGA/G" evidence="8">
    <location>
        <begin position="965"/>
        <end position="967"/>
    </location>
</feature>
<keyword evidence="6 8" id="KW-0443">Lipid metabolism</keyword>
<feature type="region of interest" description="Disordered" evidence="9">
    <location>
        <begin position="1375"/>
        <end position="1433"/>
    </location>
</feature>
<feature type="active site" description="Nucleophile" evidence="8">
    <location>
        <position position="811"/>
    </location>
</feature>
<dbReference type="PROSITE" id="PS50089">
    <property type="entry name" value="ZF_RING_2"/>
    <property type="match status" value="1"/>
</dbReference>
<proteinExistence type="predicted"/>
<reference evidence="12" key="1">
    <citation type="journal article" date="2023" name="Mol. Phylogenet. Evol.">
        <title>Genome-scale phylogeny and comparative genomics of the fungal order Sordariales.</title>
        <authorList>
            <person name="Hensen N."/>
            <person name="Bonometti L."/>
            <person name="Westerberg I."/>
            <person name="Brannstrom I.O."/>
            <person name="Guillou S."/>
            <person name="Cros-Aarteil S."/>
            <person name="Calhoun S."/>
            <person name="Haridas S."/>
            <person name="Kuo A."/>
            <person name="Mondo S."/>
            <person name="Pangilinan J."/>
            <person name="Riley R."/>
            <person name="LaButti K."/>
            <person name="Andreopoulos B."/>
            <person name="Lipzen A."/>
            <person name="Chen C."/>
            <person name="Yan M."/>
            <person name="Daum C."/>
            <person name="Ng V."/>
            <person name="Clum A."/>
            <person name="Steindorff A."/>
            <person name="Ohm R.A."/>
            <person name="Martin F."/>
            <person name="Silar P."/>
            <person name="Natvig D.O."/>
            <person name="Lalanne C."/>
            <person name="Gautier V."/>
            <person name="Ament-Velasquez S.L."/>
            <person name="Kruys A."/>
            <person name="Hutchinson M.I."/>
            <person name="Powell A.J."/>
            <person name="Barry K."/>
            <person name="Miller A.N."/>
            <person name="Grigoriev I.V."/>
            <person name="Debuchy R."/>
            <person name="Gladieux P."/>
            <person name="Hiltunen Thoren M."/>
            <person name="Johannesson H."/>
        </authorList>
    </citation>
    <scope>NUCLEOTIDE SEQUENCE</scope>
    <source>
        <strain evidence="12">PSN293</strain>
    </source>
</reference>
<evidence type="ECO:0000256" key="5">
    <source>
        <dbReference type="ARBA" id="ARBA00022963"/>
    </source>
</evidence>
<dbReference type="InterPro" id="IPR016035">
    <property type="entry name" value="Acyl_Trfase/lysoPLipase"/>
</dbReference>
<evidence type="ECO:0000256" key="2">
    <source>
        <dbReference type="ARBA" id="ARBA00022771"/>
    </source>
</evidence>
<evidence type="ECO:0000256" key="4">
    <source>
        <dbReference type="ARBA" id="ARBA00022833"/>
    </source>
</evidence>
<dbReference type="PANTHER" id="PTHR24185:SF1">
    <property type="entry name" value="CALCIUM-INDEPENDENT PHOSPHOLIPASE A2-GAMMA"/>
    <property type="match status" value="1"/>
</dbReference>
<feature type="domain" description="PNPLA" evidence="11">
    <location>
        <begin position="771"/>
        <end position="978"/>
    </location>
</feature>
<evidence type="ECO:0008006" key="14">
    <source>
        <dbReference type="Google" id="ProtNLM"/>
    </source>
</evidence>
<feature type="region of interest" description="Disordered" evidence="9">
    <location>
        <begin position="1001"/>
        <end position="1040"/>
    </location>
</feature>
<evidence type="ECO:0000256" key="3">
    <source>
        <dbReference type="ARBA" id="ARBA00022801"/>
    </source>
</evidence>
<keyword evidence="1" id="KW-0479">Metal-binding</keyword>
<organism evidence="12 13">
    <name type="scientific">Rhypophila decipiens</name>
    <dbReference type="NCBI Taxonomy" id="261697"/>
    <lineage>
        <taxon>Eukaryota</taxon>
        <taxon>Fungi</taxon>
        <taxon>Dikarya</taxon>
        <taxon>Ascomycota</taxon>
        <taxon>Pezizomycotina</taxon>
        <taxon>Sordariomycetes</taxon>
        <taxon>Sordariomycetidae</taxon>
        <taxon>Sordariales</taxon>
        <taxon>Naviculisporaceae</taxon>
        <taxon>Rhypophila</taxon>
    </lineage>
</organism>
<reference evidence="12" key="2">
    <citation type="submission" date="2023-05" db="EMBL/GenBank/DDBJ databases">
        <authorList>
            <consortium name="Lawrence Berkeley National Laboratory"/>
            <person name="Steindorff A."/>
            <person name="Hensen N."/>
            <person name="Bonometti L."/>
            <person name="Westerberg I."/>
            <person name="Brannstrom I.O."/>
            <person name="Guillou S."/>
            <person name="Cros-Aarteil S."/>
            <person name="Calhoun S."/>
            <person name="Haridas S."/>
            <person name="Kuo A."/>
            <person name="Mondo S."/>
            <person name="Pangilinan J."/>
            <person name="Riley R."/>
            <person name="Labutti K."/>
            <person name="Andreopoulos B."/>
            <person name="Lipzen A."/>
            <person name="Chen C."/>
            <person name="Yanf M."/>
            <person name="Daum C."/>
            <person name="Ng V."/>
            <person name="Clum A."/>
            <person name="Ohm R."/>
            <person name="Martin F."/>
            <person name="Silar P."/>
            <person name="Natvig D."/>
            <person name="Lalanne C."/>
            <person name="Gautier V."/>
            <person name="Ament-Velasquez S.L."/>
            <person name="Kruys A."/>
            <person name="Hutchinson M.I."/>
            <person name="Powell A.J."/>
            <person name="Barry K."/>
            <person name="Miller A.N."/>
            <person name="Grigoriev I.V."/>
            <person name="Debuchy R."/>
            <person name="Gladieux P."/>
            <person name="Thoren M.H."/>
            <person name="Johannesson H."/>
        </authorList>
    </citation>
    <scope>NUCLEOTIDE SEQUENCE</scope>
    <source>
        <strain evidence="12">PSN293</strain>
    </source>
</reference>
<dbReference type="GO" id="GO:0008270">
    <property type="term" value="F:zinc ion binding"/>
    <property type="evidence" value="ECO:0007669"/>
    <property type="project" value="UniProtKB-KW"/>
</dbReference>
<dbReference type="PROSITE" id="PS00518">
    <property type="entry name" value="ZF_RING_1"/>
    <property type="match status" value="1"/>
</dbReference>
<dbReference type="PROSITE" id="PS51635">
    <property type="entry name" value="PNPLA"/>
    <property type="match status" value="1"/>
</dbReference>
<keyword evidence="5 8" id="KW-0442">Lipid degradation</keyword>
<keyword evidence="2 7" id="KW-0863">Zinc-finger</keyword>
<evidence type="ECO:0000256" key="6">
    <source>
        <dbReference type="ARBA" id="ARBA00023098"/>
    </source>
</evidence>
<dbReference type="GO" id="GO:0046486">
    <property type="term" value="P:glycerolipid metabolic process"/>
    <property type="evidence" value="ECO:0007669"/>
    <property type="project" value="UniProtKB-ARBA"/>
</dbReference>
<evidence type="ECO:0000313" key="13">
    <source>
        <dbReference type="Proteomes" id="UP001301769"/>
    </source>
</evidence>
<dbReference type="InterPro" id="IPR002641">
    <property type="entry name" value="PNPLA_dom"/>
</dbReference>
<feature type="compositionally biased region" description="Acidic residues" evidence="9">
    <location>
        <begin position="1552"/>
        <end position="1563"/>
    </location>
</feature>
<name>A0AAN7B573_9PEZI</name>
<feature type="compositionally biased region" description="Polar residues" evidence="9">
    <location>
        <begin position="1377"/>
        <end position="1387"/>
    </location>
</feature>
<evidence type="ECO:0000256" key="7">
    <source>
        <dbReference type="PROSITE-ProRule" id="PRU00175"/>
    </source>
</evidence>
<evidence type="ECO:0000313" key="12">
    <source>
        <dbReference type="EMBL" id="KAK4210457.1"/>
    </source>
</evidence>
<dbReference type="GO" id="GO:0016042">
    <property type="term" value="P:lipid catabolic process"/>
    <property type="evidence" value="ECO:0007669"/>
    <property type="project" value="UniProtKB-UniRule"/>
</dbReference>
<evidence type="ECO:0000259" key="11">
    <source>
        <dbReference type="PROSITE" id="PS51635"/>
    </source>
</evidence>
<dbReference type="CDD" id="cd07199">
    <property type="entry name" value="Pat17_PNPLA8_PNPLA9_like"/>
    <property type="match status" value="1"/>
</dbReference>
<feature type="region of interest" description="Disordered" evidence="9">
    <location>
        <begin position="1545"/>
        <end position="1587"/>
    </location>
</feature>
<evidence type="ECO:0000256" key="8">
    <source>
        <dbReference type="PROSITE-ProRule" id="PRU01161"/>
    </source>
</evidence>
<feature type="short sequence motif" description="GXSXG" evidence="8">
    <location>
        <begin position="809"/>
        <end position="813"/>
    </location>
</feature>
<gene>
    <name evidence="12" type="ORF">QBC37DRAFT_448286</name>
</gene>
<dbReference type="SUPFAM" id="SSF52151">
    <property type="entry name" value="FabD/lysophospholipase-like"/>
    <property type="match status" value="1"/>
</dbReference>
<dbReference type="Pfam" id="PF01734">
    <property type="entry name" value="Patatin"/>
    <property type="match status" value="1"/>
</dbReference>
<feature type="domain" description="RING-type" evidence="10">
    <location>
        <begin position="692"/>
        <end position="745"/>
    </location>
</feature>
<feature type="active site" description="Proton acceptor" evidence="8">
    <location>
        <position position="965"/>
    </location>
</feature>
<feature type="short sequence motif" description="GXGXXG" evidence="8">
    <location>
        <begin position="775"/>
        <end position="780"/>
    </location>
</feature>